<sequence length="219" mass="24536">MSIKEIVRRTGHSRKLVRSVIRGQRTDIFRVRQTSLEPHRPWLEAQWDAGLRNGAEPWAAAWLAGFGGGLRVVTEWATRRRRAEKAENGLGHAPAARTIVRLMTLERNNLTKAQTMMVAAIEEQLSDLVDVRNVVESFHEMLRRKSKDDLDTWINCAAASLISPFANGVIRDRAAVQNAITSIWSNGPPEGQITKQTHQAQMYGRGKLDLLEARIVGAP</sequence>
<dbReference type="InterPro" id="IPR047951">
    <property type="entry name" value="Transpos_ISL3"/>
</dbReference>
<dbReference type="RefSeq" id="WP_169692234.1">
    <property type="nucleotide sequence ID" value="NZ_CP050896.1"/>
</dbReference>
<dbReference type="PANTHER" id="PTHR33498">
    <property type="entry name" value="TRANSPOSASE FOR INSERTION SEQUENCE ELEMENT IS1557"/>
    <property type="match status" value="1"/>
</dbReference>
<accession>A0A6H0ZIT6</accession>
<evidence type="ECO:0000313" key="1">
    <source>
        <dbReference type="EMBL" id="QIX19861.1"/>
    </source>
</evidence>
<dbReference type="AlphaFoldDB" id="A0A6H0ZIT6"/>
<evidence type="ECO:0000313" key="2">
    <source>
        <dbReference type="Proteomes" id="UP000500870"/>
    </source>
</evidence>
<dbReference type="Proteomes" id="UP000500870">
    <property type="component" value="Chromosome 2"/>
</dbReference>
<proteinExistence type="predicted"/>
<name>A0A6H0ZIT6_9HYPH</name>
<dbReference type="EMBL" id="CP050896">
    <property type="protein sequence ID" value="QIX19861.1"/>
    <property type="molecule type" value="Genomic_DNA"/>
</dbReference>
<dbReference type="PANTHER" id="PTHR33498:SF1">
    <property type="entry name" value="TRANSPOSASE FOR INSERTION SEQUENCE ELEMENT IS1557"/>
    <property type="match status" value="1"/>
</dbReference>
<organism evidence="1 2">
    <name type="scientific">Agrobacterium pusense</name>
    <dbReference type="NCBI Taxonomy" id="648995"/>
    <lineage>
        <taxon>Bacteria</taxon>
        <taxon>Pseudomonadati</taxon>
        <taxon>Pseudomonadota</taxon>
        <taxon>Alphaproteobacteria</taxon>
        <taxon>Hyphomicrobiales</taxon>
        <taxon>Rhizobiaceae</taxon>
        <taxon>Rhizobium/Agrobacterium group</taxon>
        <taxon>Agrobacterium</taxon>
    </lineage>
</organism>
<gene>
    <name evidence="1" type="ORF">FOB41_01475</name>
</gene>
<protein>
    <submittedName>
        <fullName evidence="1">Transposase</fullName>
    </submittedName>
</protein>
<reference evidence="1 2" key="1">
    <citation type="submission" date="2020-04" db="EMBL/GenBank/DDBJ databases">
        <title>FDA dAtabase for Regulatory Grade micrObial Sequences (FDA-ARGOS): Supporting development and validation of Infectious Disease Dx tests.</title>
        <authorList>
            <person name="Sciortino C."/>
            <person name="Tallon L."/>
            <person name="Sadzewicz L."/>
            <person name="Vavikolanu K."/>
            <person name="Mehta A."/>
            <person name="Aluvathingal J."/>
            <person name="Nadendla S."/>
            <person name="Nandy P."/>
            <person name="Geyer C."/>
            <person name="Yan Y."/>
            <person name="Sichtig H."/>
        </authorList>
    </citation>
    <scope>NUCLEOTIDE SEQUENCE [LARGE SCALE GENOMIC DNA]</scope>
    <source>
        <strain evidence="1 2">FDAARGOS_633</strain>
    </source>
</reference>